<evidence type="ECO:0000313" key="2">
    <source>
        <dbReference type="Proteomes" id="UP000252255"/>
    </source>
</evidence>
<comment type="caution">
    <text evidence="1">The sequence shown here is derived from an EMBL/GenBank/DDBJ whole genome shotgun (WGS) entry which is preliminary data.</text>
</comment>
<organism evidence="1 2">
    <name type="scientific">Thalassospira profundimaris</name>
    <dbReference type="NCBI Taxonomy" id="502049"/>
    <lineage>
        <taxon>Bacteria</taxon>
        <taxon>Pseudomonadati</taxon>
        <taxon>Pseudomonadota</taxon>
        <taxon>Alphaproteobacteria</taxon>
        <taxon>Rhodospirillales</taxon>
        <taxon>Thalassospiraceae</taxon>
        <taxon>Thalassospira</taxon>
    </lineage>
</organism>
<dbReference type="EMBL" id="JPWI01000013">
    <property type="protein sequence ID" value="RCK43547.1"/>
    <property type="molecule type" value="Genomic_DNA"/>
</dbReference>
<dbReference type="Proteomes" id="UP000252255">
    <property type="component" value="Unassembled WGS sequence"/>
</dbReference>
<proteinExistence type="predicted"/>
<evidence type="ECO:0000313" key="1">
    <source>
        <dbReference type="EMBL" id="RCK43547.1"/>
    </source>
</evidence>
<name>A0A367WQ77_9PROT</name>
<dbReference type="OrthoDB" id="7344154at2"/>
<protein>
    <recommendedName>
        <fullName evidence="3">DUF2125 domain-containing protein</fullName>
    </recommendedName>
</protein>
<sequence>MRVRHALLGFGICAISLVALHTRAQAITVEKARNAIDAILMQSGIAATETDARLIDGDAVTLTYDGISLDLRGYSTARELLMDGVNVTVRDTDNPDHIDLDIKLPERARMDAEAASDRRELTLRNAGGYLRWDIARNAPMTFDGFADFLIGEEPITRKHWMMNGLILQWLPELARIAWQGAEWTGPNREKMGSIKSASFTLYPGEAGETHLDYAHDGLWLPSLFQPRTVRVKSSSTGLPWSDAKPIIEKGFHDILTGTAPRLARRQIGDALWQKAAHNGAPVKVDEFYVESRGLEALGAGEFIAQAAARYGFAGEFDFKLLGQDKLVDLLGTPDSPTLLGALLPFAVNGLAAGRPGPQGTTEYDGQLLPDGRVVVNGMTVFRTADGS</sequence>
<dbReference type="RefSeq" id="WP_114099426.1">
    <property type="nucleotide sequence ID" value="NZ_JPWI01000013.1"/>
</dbReference>
<evidence type="ECO:0008006" key="3">
    <source>
        <dbReference type="Google" id="ProtNLM"/>
    </source>
</evidence>
<dbReference type="AlphaFoldDB" id="A0A367WQ77"/>
<accession>A0A367WQ77</accession>
<gene>
    <name evidence="1" type="ORF">TH30_18190</name>
</gene>
<reference evidence="1 2" key="1">
    <citation type="submission" date="2014-07" db="EMBL/GenBank/DDBJ databases">
        <title>Draft genome sequence of Thalassospira profundimaris PR54-5.</title>
        <authorList>
            <person name="Lai Q."/>
            <person name="Shao Z."/>
        </authorList>
    </citation>
    <scope>NUCLEOTIDE SEQUENCE [LARGE SCALE GENOMIC DNA]</scope>
    <source>
        <strain evidence="1 2">PR54-5</strain>
    </source>
</reference>